<dbReference type="NCBIfam" id="TIGR00756">
    <property type="entry name" value="PPR"/>
    <property type="match status" value="8"/>
</dbReference>
<dbReference type="Proteomes" id="UP001055439">
    <property type="component" value="Chromosome 3"/>
</dbReference>
<feature type="repeat" description="PPR" evidence="3">
    <location>
        <begin position="460"/>
        <end position="494"/>
    </location>
</feature>
<dbReference type="InterPro" id="IPR046848">
    <property type="entry name" value="E_motif"/>
</dbReference>
<feature type="compositionally biased region" description="Polar residues" evidence="4">
    <location>
        <begin position="101"/>
        <end position="118"/>
    </location>
</feature>
<evidence type="ECO:0000256" key="3">
    <source>
        <dbReference type="PROSITE-ProRule" id="PRU00708"/>
    </source>
</evidence>
<dbReference type="PROSITE" id="PS51375">
    <property type="entry name" value="PPR"/>
    <property type="match status" value="7"/>
</dbReference>
<dbReference type="GO" id="GO:0003729">
    <property type="term" value="F:mRNA binding"/>
    <property type="evidence" value="ECO:0007669"/>
    <property type="project" value="UniProtKB-ARBA"/>
</dbReference>
<evidence type="ECO:0000256" key="2">
    <source>
        <dbReference type="ARBA" id="ARBA00022737"/>
    </source>
</evidence>
<dbReference type="FunFam" id="1.25.40.10:FF:000125">
    <property type="entry name" value="Pentatricopeptide repeat-containing protein"/>
    <property type="match status" value="1"/>
</dbReference>
<dbReference type="Pfam" id="PF01535">
    <property type="entry name" value="PPR"/>
    <property type="match status" value="8"/>
</dbReference>
<keyword evidence="6" id="KW-1185">Reference proteome</keyword>
<feature type="repeat" description="PPR" evidence="3">
    <location>
        <begin position="142"/>
        <end position="176"/>
    </location>
</feature>
<sequence length="786" mass="88985">AFATASSGTAVATLPSLPRSLWLFSFLPASPFFCSLFSPLPPPSVGPEIADALPFAPLPLSLSLQPENWTRSKRQHQKSPQTLTTGIMIRIFNAEDRKQENATNSNGKASVQKQSPEASSHHKEIPDFSTFSILLKQVDDSHPFFWNTIIRSYVQGHKPWEAIYIFRQMLQRNVSPDKFTFPFILKACASAAALREGEQIHCHILKSPHNFDLFVQGSLIFMYANCQKIDSAHASFGAMLYKNLISWNMIIDAYVKHGSIITAFELFAQMPERDLFSWNIMIHGFTKNGQIESARRLFDEMPMKDIVSWNSIIDGYAKCRDMRAARKLFDQSPIKDEVTWGIMLNGYAKCGQITIAHNWFEKLPYKNSINWNCLIDGYVRCGNIILAHKLFDLMPNRNVTSINIMLDAYMKQGELGLACEIFDNMPVKDVVSWNIMIDGHARLGRMTVSRKLFETMPCRDVVSWNTIIAGYKDNGESKESIELFTKMNMLGEKPDRSTLAIVLSAIADLGFFLQGRWVHSYIDRYNIPLDGVVGVALIDMYSKCGYVDIALSIFDDVPRKERDHWNSIISGLAVHGHGHLAISLFQDMEQLMVGPDDITFIGLLSACSHAGLVYEGQWYFKHMSLKYGISPKIQHYGCLVDLLSRAGHLEEAIALVNNMPVGANDIIWRALLGASRSHGNIEIAEFAARRLIELVPHDSSSYVLLSNIYVFRDQRGAAKELWKTMKKKGVSKTIGCSCIEIHGFLHEFTAGLNSHTQITEIYLLLDNMTQALSLYRVWFPRRWYSF</sequence>
<keyword evidence="2" id="KW-0677">Repeat</keyword>
<name>A0A9E7FD44_9LILI</name>
<dbReference type="GO" id="GO:0048731">
    <property type="term" value="P:system development"/>
    <property type="evidence" value="ECO:0007669"/>
    <property type="project" value="UniProtKB-ARBA"/>
</dbReference>
<dbReference type="FunFam" id="1.25.40.10:FF:000690">
    <property type="entry name" value="Pentatricopeptide repeat-containing protein"/>
    <property type="match status" value="1"/>
</dbReference>
<dbReference type="Pfam" id="PF13041">
    <property type="entry name" value="PPR_2"/>
    <property type="match status" value="3"/>
</dbReference>
<dbReference type="EMBL" id="CP097505">
    <property type="protein sequence ID" value="URD94084.1"/>
    <property type="molecule type" value="Genomic_DNA"/>
</dbReference>
<reference evidence="5" key="1">
    <citation type="submission" date="2022-05" db="EMBL/GenBank/DDBJ databases">
        <title>The Musa troglodytarum L. genome provides insights into the mechanism of non-climacteric behaviour and enrichment of carotenoids.</title>
        <authorList>
            <person name="Wang J."/>
        </authorList>
    </citation>
    <scope>NUCLEOTIDE SEQUENCE</scope>
    <source>
        <tissue evidence="5">Leaf</tissue>
    </source>
</reference>
<dbReference type="Gene3D" id="1.25.40.10">
    <property type="entry name" value="Tetratricopeptide repeat domain"/>
    <property type="match status" value="4"/>
</dbReference>
<dbReference type="AlphaFoldDB" id="A0A9E7FD44"/>
<feature type="repeat" description="PPR" evidence="3">
    <location>
        <begin position="336"/>
        <end position="366"/>
    </location>
</feature>
<dbReference type="InterPro" id="IPR011990">
    <property type="entry name" value="TPR-like_helical_dom_sf"/>
</dbReference>
<feature type="repeat" description="PPR" evidence="3">
    <location>
        <begin position="429"/>
        <end position="459"/>
    </location>
</feature>
<evidence type="ECO:0000256" key="1">
    <source>
        <dbReference type="ARBA" id="ARBA00006643"/>
    </source>
</evidence>
<dbReference type="InterPro" id="IPR002885">
    <property type="entry name" value="PPR_rpt"/>
</dbReference>
<feature type="repeat" description="PPR" evidence="3">
    <location>
        <begin position="367"/>
        <end position="401"/>
    </location>
</feature>
<evidence type="ECO:0000313" key="5">
    <source>
        <dbReference type="EMBL" id="URD94084.1"/>
    </source>
</evidence>
<dbReference type="InterPro" id="IPR046960">
    <property type="entry name" value="PPR_At4g14850-like_plant"/>
</dbReference>
<accession>A0A9E7FD44</accession>
<dbReference type="PANTHER" id="PTHR47926:SF452">
    <property type="entry name" value="PENTATRICOPEPTIDE REPEAT-CONTAINING PROTEIN"/>
    <property type="match status" value="1"/>
</dbReference>
<comment type="similarity">
    <text evidence="1">Belongs to the PPR family. PCMP-H subfamily.</text>
</comment>
<evidence type="ECO:0000313" key="6">
    <source>
        <dbReference type="Proteomes" id="UP001055439"/>
    </source>
</evidence>
<proteinExistence type="inferred from homology"/>
<dbReference type="PANTHER" id="PTHR47926">
    <property type="entry name" value="PENTATRICOPEPTIDE REPEAT-CONTAINING PROTEIN"/>
    <property type="match status" value="1"/>
</dbReference>
<feature type="repeat" description="PPR" evidence="3">
    <location>
        <begin position="274"/>
        <end position="308"/>
    </location>
</feature>
<dbReference type="Pfam" id="PF20431">
    <property type="entry name" value="E_motif"/>
    <property type="match status" value="1"/>
</dbReference>
<feature type="non-terminal residue" evidence="5">
    <location>
        <position position="1"/>
    </location>
</feature>
<organism evidence="5 6">
    <name type="scientific">Musa troglodytarum</name>
    <name type="common">fe'i banana</name>
    <dbReference type="NCBI Taxonomy" id="320322"/>
    <lineage>
        <taxon>Eukaryota</taxon>
        <taxon>Viridiplantae</taxon>
        <taxon>Streptophyta</taxon>
        <taxon>Embryophyta</taxon>
        <taxon>Tracheophyta</taxon>
        <taxon>Spermatophyta</taxon>
        <taxon>Magnoliopsida</taxon>
        <taxon>Liliopsida</taxon>
        <taxon>Zingiberales</taxon>
        <taxon>Musaceae</taxon>
        <taxon>Musa</taxon>
    </lineage>
</organism>
<feature type="repeat" description="PPR" evidence="3">
    <location>
        <begin position="243"/>
        <end position="273"/>
    </location>
</feature>
<dbReference type="GO" id="GO:0009451">
    <property type="term" value="P:RNA modification"/>
    <property type="evidence" value="ECO:0007669"/>
    <property type="project" value="InterPro"/>
</dbReference>
<evidence type="ECO:0000256" key="4">
    <source>
        <dbReference type="SAM" id="MobiDB-lite"/>
    </source>
</evidence>
<protein>
    <submittedName>
        <fullName evidence="5">Pentatricopeptide repeat-containing protein</fullName>
    </submittedName>
</protein>
<feature type="region of interest" description="Disordered" evidence="4">
    <location>
        <begin position="98"/>
        <end position="123"/>
    </location>
</feature>
<gene>
    <name evidence="5" type="ORF">MUK42_00690</name>
</gene>
<dbReference type="OrthoDB" id="772730at2759"/>